<dbReference type="EMBL" id="OZ034815">
    <property type="protein sequence ID" value="CAL1370775.1"/>
    <property type="molecule type" value="Genomic_DNA"/>
</dbReference>
<keyword evidence="2" id="KW-1185">Reference proteome</keyword>
<dbReference type="Proteomes" id="UP001497516">
    <property type="component" value="Chromosome 2"/>
</dbReference>
<proteinExistence type="predicted"/>
<protein>
    <submittedName>
        <fullName evidence="1">Uncharacterized protein</fullName>
    </submittedName>
</protein>
<name>A0AAV2DA72_9ROSI</name>
<reference evidence="1 2" key="1">
    <citation type="submission" date="2024-04" db="EMBL/GenBank/DDBJ databases">
        <authorList>
            <person name="Fracassetti M."/>
        </authorList>
    </citation>
    <scope>NUCLEOTIDE SEQUENCE [LARGE SCALE GENOMIC DNA]</scope>
</reference>
<evidence type="ECO:0000313" key="1">
    <source>
        <dbReference type="EMBL" id="CAL1370775.1"/>
    </source>
</evidence>
<sequence>MESAVRAYGWRRLLCLAEPTYQELVWEFYASFSHSQRKSADHADAVRFTLGRVEHSVSYWELAAALGLNNPHSSDRALIVEERANSSWPGAHPRPPRS</sequence>
<organism evidence="1 2">
    <name type="scientific">Linum trigynum</name>
    <dbReference type="NCBI Taxonomy" id="586398"/>
    <lineage>
        <taxon>Eukaryota</taxon>
        <taxon>Viridiplantae</taxon>
        <taxon>Streptophyta</taxon>
        <taxon>Embryophyta</taxon>
        <taxon>Tracheophyta</taxon>
        <taxon>Spermatophyta</taxon>
        <taxon>Magnoliopsida</taxon>
        <taxon>eudicotyledons</taxon>
        <taxon>Gunneridae</taxon>
        <taxon>Pentapetalae</taxon>
        <taxon>rosids</taxon>
        <taxon>fabids</taxon>
        <taxon>Malpighiales</taxon>
        <taxon>Linaceae</taxon>
        <taxon>Linum</taxon>
    </lineage>
</organism>
<gene>
    <name evidence="1" type="ORF">LTRI10_LOCUS12875</name>
</gene>
<dbReference type="AlphaFoldDB" id="A0AAV2DA72"/>
<accession>A0AAV2DA72</accession>
<evidence type="ECO:0000313" key="2">
    <source>
        <dbReference type="Proteomes" id="UP001497516"/>
    </source>
</evidence>